<evidence type="ECO:0000256" key="3">
    <source>
        <dbReference type="HAMAP-Rule" id="MF_00269"/>
    </source>
</evidence>
<dbReference type="InterPro" id="IPR013740">
    <property type="entry name" value="Redoxin"/>
</dbReference>
<feature type="active site" description="Cysteine sulfenic acid (-SOH) intermediate" evidence="3">
    <location>
        <position position="60"/>
    </location>
</feature>
<comment type="similarity">
    <text evidence="3">Belongs to the peroxiredoxin family. Tpx subfamily.</text>
</comment>
<feature type="domain" description="Thioredoxin" evidence="4">
    <location>
        <begin position="18"/>
        <end position="166"/>
    </location>
</feature>
<evidence type="ECO:0000259" key="4">
    <source>
        <dbReference type="PROSITE" id="PS51352"/>
    </source>
</evidence>
<evidence type="ECO:0000256" key="1">
    <source>
        <dbReference type="ARBA" id="ARBA00023157"/>
    </source>
</evidence>
<dbReference type="PANTHER" id="PTHR43110:SF1">
    <property type="entry name" value="THIOL PEROXIDASE"/>
    <property type="match status" value="1"/>
</dbReference>
<keyword evidence="3 5" id="KW-0560">Oxidoreductase</keyword>
<dbReference type="InterPro" id="IPR050455">
    <property type="entry name" value="Tpx_Peroxidase_subfamily"/>
</dbReference>
<organism evidence="5 6">
    <name type="scientific">Aequorivita iocasae</name>
    <dbReference type="NCBI Taxonomy" id="2803865"/>
    <lineage>
        <taxon>Bacteria</taxon>
        <taxon>Pseudomonadati</taxon>
        <taxon>Bacteroidota</taxon>
        <taxon>Flavobacteriia</taxon>
        <taxon>Flavobacteriales</taxon>
        <taxon>Flavobacteriaceae</taxon>
        <taxon>Aequorivita</taxon>
    </lineage>
</organism>
<keyword evidence="6" id="KW-1185">Reference proteome</keyword>
<keyword evidence="2 3" id="KW-0676">Redox-active center</keyword>
<dbReference type="InterPro" id="IPR036249">
    <property type="entry name" value="Thioredoxin-like_sf"/>
</dbReference>
<dbReference type="Pfam" id="PF08534">
    <property type="entry name" value="Redoxin"/>
    <property type="match status" value="1"/>
</dbReference>
<comment type="subunit">
    <text evidence="3">Homodimer.</text>
</comment>
<keyword evidence="3 5" id="KW-0575">Peroxidase</keyword>
<dbReference type="Proteomes" id="UP000629420">
    <property type="component" value="Chromosome"/>
</dbReference>
<dbReference type="HAMAP" id="MF_00269">
    <property type="entry name" value="Tpx"/>
    <property type="match status" value="1"/>
</dbReference>
<reference evidence="5 6" key="1">
    <citation type="submission" date="2021-01" db="EMBL/GenBank/DDBJ databases">
        <title>Aequorivita sp. strain KX20305, a bacterium isolated from the sediment collected at a cold seep field in South China Sea.</title>
        <authorList>
            <person name="Zhang H."/>
            <person name="Li C."/>
        </authorList>
    </citation>
    <scope>NUCLEOTIDE SEQUENCE [LARGE SCALE GENOMIC DNA]</scope>
    <source>
        <strain evidence="5 6">KX20305</strain>
    </source>
</reference>
<keyword evidence="3" id="KW-0049">Antioxidant</keyword>
<dbReference type="InterPro" id="IPR013766">
    <property type="entry name" value="Thioredoxin_domain"/>
</dbReference>
<dbReference type="Gene3D" id="3.40.30.10">
    <property type="entry name" value="Glutaredoxin"/>
    <property type="match status" value="1"/>
</dbReference>
<keyword evidence="1" id="KW-1015">Disulfide bond</keyword>
<accession>A0ABX7DS73</accession>
<dbReference type="CDD" id="cd03014">
    <property type="entry name" value="PRX_Atyp2cys"/>
    <property type="match status" value="1"/>
</dbReference>
<gene>
    <name evidence="3 5" type="primary">tpx</name>
    <name evidence="5" type="ORF">JK629_14095</name>
</gene>
<dbReference type="RefSeq" id="WP_202336240.1">
    <property type="nucleotide sequence ID" value="NZ_CP068439.1"/>
</dbReference>
<evidence type="ECO:0000256" key="2">
    <source>
        <dbReference type="ARBA" id="ARBA00023284"/>
    </source>
</evidence>
<dbReference type="NCBIfam" id="NF001808">
    <property type="entry name" value="PRK00522.1"/>
    <property type="match status" value="1"/>
</dbReference>
<dbReference type="PANTHER" id="PTHR43110">
    <property type="entry name" value="THIOL PEROXIDASE"/>
    <property type="match status" value="1"/>
</dbReference>
<proteinExistence type="inferred from homology"/>
<name>A0ABX7DS73_9FLAO</name>
<sequence length="166" mass="18047">MATIKLGGNNVETAGNLPKVGDTAPDFNLTAQDLSSKKLSDYKGSRVVMNIFPSIDTNVCATSVRKFNEKATGLKNTKVLCISKDLPFAQKRFVSDEEINNVTNLSDYRDGNFGKNYGVEMTNGALQGLHSRAVVVLDENGKVIHSQQVPDIGEEPDYLSALKPLL</sequence>
<dbReference type="EC" id="1.11.1.24" evidence="3"/>
<evidence type="ECO:0000313" key="5">
    <source>
        <dbReference type="EMBL" id="QQX76436.1"/>
    </source>
</evidence>
<dbReference type="PROSITE" id="PS51352">
    <property type="entry name" value="THIOREDOXIN_2"/>
    <property type="match status" value="1"/>
</dbReference>
<comment type="function">
    <text evidence="3">Thiol-specific peroxidase that catalyzes the reduction of hydrogen peroxide and organic hydroperoxides to water and alcohols, respectively. Plays a role in cell protection against oxidative stress by detoxifying peroxides.</text>
</comment>
<dbReference type="InterPro" id="IPR002065">
    <property type="entry name" value="TPX"/>
</dbReference>
<dbReference type="EMBL" id="CP068439">
    <property type="protein sequence ID" value="QQX76436.1"/>
    <property type="molecule type" value="Genomic_DNA"/>
</dbReference>
<protein>
    <recommendedName>
        <fullName evidence="3">Thiol peroxidase</fullName>
        <shortName evidence="3">Tpx</shortName>
        <ecNumber evidence="3">1.11.1.24</ecNumber>
    </recommendedName>
    <alternativeName>
        <fullName evidence="3">Peroxiredoxin tpx</fullName>
        <shortName evidence="3">Prx</shortName>
    </alternativeName>
    <alternativeName>
        <fullName evidence="3">Thioredoxin peroxidase</fullName>
    </alternativeName>
    <alternativeName>
        <fullName evidence="3">Thioredoxin-dependent peroxiredoxin</fullName>
    </alternativeName>
</protein>
<comment type="catalytic activity">
    <reaction evidence="3">
        <text>a hydroperoxide + [thioredoxin]-dithiol = an alcohol + [thioredoxin]-disulfide + H2O</text>
        <dbReference type="Rhea" id="RHEA:62620"/>
        <dbReference type="Rhea" id="RHEA-COMP:10698"/>
        <dbReference type="Rhea" id="RHEA-COMP:10700"/>
        <dbReference type="ChEBI" id="CHEBI:15377"/>
        <dbReference type="ChEBI" id="CHEBI:29950"/>
        <dbReference type="ChEBI" id="CHEBI:30879"/>
        <dbReference type="ChEBI" id="CHEBI:35924"/>
        <dbReference type="ChEBI" id="CHEBI:50058"/>
        <dbReference type="EC" id="1.11.1.24"/>
    </reaction>
</comment>
<dbReference type="GO" id="GO:0004601">
    <property type="term" value="F:peroxidase activity"/>
    <property type="evidence" value="ECO:0007669"/>
    <property type="project" value="UniProtKB-KW"/>
</dbReference>
<comment type="caution">
    <text evidence="3">Lacks conserved residue(s) required for the propagation of feature annotation.</text>
</comment>
<dbReference type="SUPFAM" id="SSF52833">
    <property type="entry name" value="Thioredoxin-like"/>
    <property type="match status" value="1"/>
</dbReference>
<evidence type="ECO:0000313" key="6">
    <source>
        <dbReference type="Proteomes" id="UP000629420"/>
    </source>
</evidence>